<gene>
    <name evidence="3" type="ORF">POM88_049566</name>
</gene>
<proteinExistence type="predicted"/>
<keyword evidence="2" id="KW-0472">Membrane</keyword>
<dbReference type="AlphaFoldDB" id="A0AAD8LZL7"/>
<feature type="region of interest" description="Disordered" evidence="1">
    <location>
        <begin position="86"/>
        <end position="148"/>
    </location>
</feature>
<accession>A0AAD8LZL7</accession>
<sequence length="206" mass="21402">MAGVQGRAVVRLPFGLCIHRSVLLRAFLLFLGSITFYIGLRYLLMNGGNELWKAITPFLSGPGGSSSTPNPGHDPTGSSDLLAAAVAGDQPQSSQDSGLRGLLDLPTPTSSEIGDIPSPISTPIENVGCSTSGSGAQNENTVSAGPSNASAFPYDENHTIGGDLVASIRHCILSSEGDISFEEAHYRAEDLFEIKAKVIQDGAVGC</sequence>
<feature type="compositionally biased region" description="Polar residues" evidence="1">
    <location>
        <begin position="119"/>
        <end position="148"/>
    </location>
</feature>
<comment type="caution">
    <text evidence="3">The sequence shown here is derived from an EMBL/GenBank/DDBJ whole genome shotgun (WGS) entry which is preliminary data.</text>
</comment>
<reference evidence="3" key="1">
    <citation type="submission" date="2023-02" db="EMBL/GenBank/DDBJ databases">
        <title>Genome of toxic invasive species Heracleum sosnowskyi carries increased number of genes despite the absence of recent whole-genome duplications.</title>
        <authorList>
            <person name="Schelkunov M."/>
            <person name="Shtratnikova V."/>
            <person name="Makarenko M."/>
            <person name="Klepikova A."/>
            <person name="Omelchenko D."/>
            <person name="Novikova G."/>
            <person name="Obukhova E."/>
            <person name="Bogdanov V."/>
            <person name="Penin A."/>
            <person name="Logacheva M."/>
        </authorList>
    </citation>
    <scope>NUCLEOTIDE SEQUENCE</scope>
    <source>
        <strain evidence="3">Hsosn_3</strain>
        <tissue evidence="3">Leaf</tissue>
    </source>
</reference>
<dbReference type="EMBL" id="JAUIZM010000011">
    <property type="protein sequence ID" value="KAK1356310.1"/>
    <property type="molecule type" value="Genomic_DNA"/>
</dbReference>
<evidence type="ECO:0000256" key="1">
    <source>
        <dbReference type="SAM" id="MobiDB-lite"/>
    </source>
</evidence>
<organism evidence="3 4">
    <name type="scientific">Heracleum sosnowskyi</name>
    <dbReference type="NCBI Taxonomy" id="360622"/>
    <lineage>
        <taxon>Eukaryota</taxon>
        <taxon>Viridiplantae</taxon>
        <taxon>Streptophyta</taxon>
        <taxon>Embryophyta</taxon>
        <taxon>Tracheophyta</taxon>
        <taxon>Spermatophyta</taxon>
        <taxon>Magnoliopsida</taxon>
        <taxon>eudicotyledons</taxon>
        <taxon>Gunneridae</taxon>
        <taxon>Pentapetalae</taxon>
        <taxon>asterids</taxon>
        <taxon>campanulids</taxon>
        <taxon>Apiales</taxon>
        <taxon>Apiaceae</taxon>
        <taxon>Apioideae</taxon>
        <taxon>apioid superclade</taxon>
        <taxon>Tordylieae</taxon>
        <taxon>Tordyliinae</taxon>
        <taxon>Heracleum</taxon>
    </lineage>
</organism>
<reference evidence="3" key="2">
    <citation type="submission" date="2023-05" db="EMBL/GenBank/DDBJ databases">
        <authorList>
            <person name="Schelkunov M.I."/>
        </authorList>
    </citation>
    <scope>NUCLEOTIDE SEQUENCE</scope>
    <source>
        <strain evidence="3">Hsosn_3</strain>
        <tissue evidence="3">Leaf</tissue>
    </source>
</reference>
<evidence type="ECO:0000313" key="4">
    <source>
        <dbReference type="Proteomes" id="UP001237642"/>
    </source>
</evidence>
<dbReference type="Proteomes" id="UP001237642">
    <property type="component" value="Unassembled WGS sequence"/>
</dbReference>
<evidence type="ECO:0000256" key="2">
    <source>
        <dbReference type="SAM" id="Phobius"/>
    </source>
</evidence>
<evidence type="ECO:0000313" key="3">
    <source>
        <dbReference type="EMBL" id="KAK1356310.1"/>
    </source>
</evidence>
<protein>
    <submittedName>
        <fullName evidence="3">Uncharacterized protein</fullName>
    </submittedName>
</protein>
<keyword evidence="2" id="KW-1133">Transmembrane helix</keyword>
<keyword evidence="2" id="KW-0812">Transmembrane</keyword>
<keyword evidence="4" id="KW-1185">Reference proteome</keyword>
<feature type="transmembrane region" description="Helical" evidence="2">
    <location>
        <begin position="22"/>
        <end position="44"/>
    </location>
</feature>
<name>A0AAD8LZL7_9APIA</name>